<accession>A0AAE1SB80</accession>
<organism evidence="2 3">
    <name type="scientific">Anisodus tanguticus</name>
    <dbReference type="NCBI Taxonomy" id="243964"/>
    <lineage>
        <taxon>Eukaryota</taxon>
        <taxon>Viridiplantae</taxon>
        <taxon>Streptophyta</taxon>
        <taxon>Embryophyta</taxon>
        <taxon>Tracheophyta</taxon>
        <taxon>Spermatophyta</taxon>
        <taxon>Magnoliopsida</taxon>
        <taxon>eudicotyledons</taxon>
        <taxon>Gunneridae</taxon>
        <taxon>Pentapetalae</taxon>
        <taxon>asterids</taxon>
        <taxon>lamiids</taxon>
        <taxon>Solanales</taxon>
        <taxon>Solanaceae</taxon>
        <taxon>Solanoideae</taxon>
        <taxon>Hyoscyameae</taxon>
        <taxon>Anisodus</taxon>
    </lineage>
</organism>
<feature type="transmembrane region" description="Helical" evidence="1">
    <location>
        <begin position="21"/>
        <end position="40"/>
    </location>
</feature>
<keyword evidence="1" id="KW-1133">Transmembrane helix</keyword>
<keyword evidence="1" id="KW-0812">Transmembrane</keyword>
<keyword evidence="3" id="KW-1185">Reference proteome</keyword>
<protein>
    <submittedName>
        <fullName evidence="2">Uncharacterized protein</fullName>
    </submittedName>
</protein>
<proteinExistence type="predicted"/>
<dbReference type="EMBL" id="JAVYJV010000007">
    <property type="protein sequence ID" value="KAK4366522.1"/>
    <property type="molecule type" value="Genomic_DNA"/>
</dbReference>
<evidence type="ECO:0000313" key="2">
    <source>
        <dbReference type="EMBL" id="KAK4366522.1"/>
    </source>
</evidence>
<evidence type="ECO:0000256" key="1">
    <source>
        <dbReference type="SAM" id="Phobius"/>
    </source>
</evidence>
<dbReference type="Proteomes" id="UP001291623">
    <property type="component" value="Unassembled WGS sequence"/>
</dbReference>
<dbReference type="Gene3D" id="3.10.120.10">
    <property type="entry name" value="Cytochrome b5-like heme/steroid binding domain"/>
    <property type="match status" value="1"/>
</dbReference>
<feature type="transmembrane region" description="Helical" evidence="1">
    <location>
        <begin position="52"/>
        <end position="68"/>
    </location>
</feature>
<gene>
    <name evidence="2" type="ORF">RND71_014402</name>
</gene>
<reference evidence="2" key="1">
    <citation type="submission" date="2023-12" db="EMBL/GenBank/DDBJ databases">
        <title>Genome assembly of Anisodus tanguticus.</title>
        <authorList>
            <person name="Wang Y.-J."/>
        </authorList>
    </citation>
    <scope>NUCLEOTIDE SEQUENCE</scope>
    <source>
        <strain evidence="2">KB-2021</strain>
        <tissue evidence="2">Leaf</tissue>
    </source>
</reference>
<comment type="caution">
    <text evidence="2">The sequence shown here is derived from an EMBL/GenBank/DDBJ whole genome shotgun (WGS) entry which is preliminary data.</text>
</comment>
<dbReference type="AlphaFoldDB" id="A0AAE1SB80"/>
<dbReference type="InterPro" id="IPR036400">
    <property type="entry name" value="Cyt_B5-like_heme/steroid_sf"/>
</dbReference>
<keyword evidence="1" id="KW-0472">Membrane</keyword>
<evidence type="ECO:0000313" key="3">
    <source>
        <dbReference type="Proteomes" id="UP001291623"/>
    </source>
</evidence>
<name>A0AAE1SB80_9SOLA</name>
<sequence>MNIHYVLYLRNYIGLKTKEASAYNFILVSIFTFFGGRKLWNNLQSTETPPNFIWMFYGPGGSYAMFAVRDASRALALIEEVPKATKADMLQESTSVEESRVDKDSHL</sequence>